<evidence type="ECO:0000256" key="10">
    <source>
        <dbReference type="SAM" id="Phobius"/>
    </source>
</evidence>
<feature type="domain" description="ABC transporter" evidence="11">
    <location>
        <begin position="471"/>
        <end position="705"/>
    </location>
</feature>
<evidence type="ECO:0000259" key="11">
    <source>
        <dbReference type="PROSITE" id="PS50893"/>
    </source>
</evidence>
<keyword evidence="2" id="KW-0813">Transport</keyword>
<dbReference type="CDD" id="cd18548">
    <property type="entry name" value="ABC_6TM_Tm287_like"/>
    <property type="match status" value="1"/>
</dbReference>
<dbReference type="OrthoDB" id="9806127at2"/>
<proteinExistence type="inferred from homology"/>
<keyword evidence="6 13" id="KW-0067">ATP-binding</keyword>
<dbReference type="PANTHER" id="PTHR24221">
    <property type="entry name" value="ATP-BINDING CASSETTE SUB-FAMILY B"/>
    <property type="match status" value="1"/>
</dbReference>
<protein>
    <submittedName>
        <fullName evidence="13">ABC transporter ATP-binding protein</fullName>
    </submittedName>
</protein>
<keyword evidence="4 10" id="KW-0812">Transmembrane</keyword>
<dbReference type="PANTHER" id="PTHR24221:SF276">
    <property type="entry name" value="ABC TRANSPORTER, ATP-BINDING_PERMEASE PROTEIN"/>
    <property type="match status" value="1"/>
</dbReference>
<accession>A0A3N0ICS8</accession>
<dbReference type="Gene3D" id="3.40.50.300">
    <property type="entry name" value="P-loop containing nucleotide triphosphate hydrolases"/>
    <property type="match status" value="1"/>
</dbReference>
<evidence type="ECO:0000256" key="7">
    <source>
        <dbReference type="ARBA" id="ARBA00022989"/>
    </source>
</evidence>
<dbReference type="EMBL" id="QIBZ01000010">
    <property type="protein sequence ID" value="RNM34406.1"/>
    <property type="molecule type" value="Genomic_DNA"/>
</dbReference>
<dbReference type="GO" id="GO:0016887">
    <property type="term" value="F:ATP hydrolysis activity"/>
    <property type="evidence" value="ECO:0007669"/>
    <property type="project" value="InterPro"/>
</dbReference>
<keyword evidence="5" id="KW-0547">Nucleotide-binding</keyword>
<feature type="domain" description="ABC transmembrane type-1" evidence="12">
    <location>
        <begin position="177"/>
        <end position="431"/>
    </location>
</feature>
<dbReference type="SMART" id="SM00382">
    <property type="entry name" value="AAA"/>
    <property type="match status" value="1"/>
</dbReference>
<dbReference type="InterPro" id="IPR003593">
    <property type="entry name" value="AAA+_ATPase"/>
</dbReference>
<dbReference type="SUPFAM" id="SSF52540">
    <property type="entry name" value="P-loop containing nucleoside triphosphate hydrolases"/>
    <property type="match status" value="1"/>
</dbReference>
<dbReference type="GO" id="GO:0140359">
    <property type="term" value="F:ABC-type transporter activity"/>
    <property type="evidence" value="ECO:0007669"/>
    <property type="project" value="InterPro"/>
</dbReference>
<evidence type="ECO:0000259" key="12">
    <source>
        <dbReference type="PROSITE" id="PS50929"/>
    </source>
</evidence>
<dbReference type="GO" id="GO:0005886">
    <property type="term" value="C:plasma membrane"/>
    <property type="evidence" value="ECO:0007669"/>
    <property type="project" value="UniProtKB-SubCell"/>
</dbReference>
<organism evidence="13 14">
    <name type="scientific">Slackia isoflavoniconvertens</name>
    <dbReference type="NCBI Taxonomy" id="572010"/>
    <lineage>
        <taxon>Bacteria</taxon>
        <taxon>Bacillati</taxon>
        <taxon>Actinomycetota</taxon>
        <taxon>Coriobacteriia</taxon>
        <taxon>Eggerthellales</taxon>
        <taxon>Eggerthellaceae</taxon>
        <taxon>Slackia</taxon>
    </lineage>
</organism>
<dbReference type="FunFam" id="3.40.50.300:FF:000221">
    <property type="entry name" value="Multidrug ABC transporter ATP-binding protein"/>
    <property type="match status" value="1"/>
</dbReference>
<dbReference type="InterPro" id="IPR003439">
    <property type="entry name" value="ABC_transporter-like_ATP-bd"/>
</dbReference>
<feature type="transmembrane region" description="Helical" evidence="10">
    <location>
        <begin position="288"/>
        <end position="307"/>
    </location>
</feature>
<evidence type="ECO:0000256" key="4">
    <source>
        <dbReference type="ARBA" id="ARBA00022692"/>
    </source>
</evidence>
<dbReference type="Pfam" id="PF00664">
    <property type="entry name" value="ABC_membrane"/>
    <property type="match status" value="1"/>
</dbReference>
<evidence type="ECO:0000256" key="9">
    <source>
        <dbReference type="ARBA" id="ARBA00023455"/>
    </source>
</evidence>
<feature type="transmembrane region" description="Helical" evidence="10">
    <location>
        <begin position="263"/>
        <end position="282"/>
    </location>
</feature>
<keyword evidence="14" id="KW-1185">Reference proteome</keyword>
<evidence type="ECO:0000313" key="14">
    <source>
        <dbReference type="Proteomes" id="UP000271472"/>
    </source>
</evidence>
<dbReference type="PROSITE" id="PS00211">
    <property type="entry name" value="ABC_TRANSPORTER_1"/>
    <property type="match status" value="1"/>
</dbReference>
<dbReference type="InterPro" id="IPR017871">
    <property type="entry name" value="ABC_transporter-like_CS"/>
</dbReference>
<feature type="transmembrane region" description="Helical" evidence="10">
    <location>
        <begin position="368"/>
        <end position="390"/>
    </location>
</feature>
<feature type="transmembrane region" description="Helical" evidence="10">
    <location>
        <begin position="405"/>
        <end position="429"/>
    </location>
</feature>
<evidence type="ECO:0000256" key="2">
    <source>
        <dbReference type="ARBA" id="ARBA00022448"/>
    </source>
</evidence>
<evidence type="ECO:0000256" key="8">
    <source>
        <dbReference type="ARBA" id="ARBA00023136"/>
    </source>
</evidence>
<comment type="subcellular location">
    <subcellularLocation>
        <location evidence="1">Cell inner membrane</location>
        <topology evidence="1">Multi-pass membrane protein</topology>
    </subcellularLocation>
</comment>
<keyword evidence="7 10" id="KW-1133">Transmembrane helix</keyword>
<dbReference type="AlphaFoldDB" id="A0A3N0ICS8"/>
<feature type="transmembrane region" description="Helical" evidence="10">
    <location>
        <begin position="192"/>
        <end position="215"/>
    </location>
</feature>
<dbReference type="InterPro" id="IPR039421">
    <property type="entry name" value="Type_1_exporter"/>
</dbReference>
<dbReference type="PROSITE" id="PS50929">
    <property type="entry name" value="ABC_TM1F"/>
    <property type="match status" value="1"/>
</dbReference>
<comment type="caution">
    <text evidence="13">The sequence shown here is derived from an EMBL/GenBank/DDBJ whole genome shotgun (WGS) entry which is preliminary data.</text>
</comment>
<sequence>MRLIKNFANHKIAVVIVVVLLAVQAFCDLSLPNYTSDIVDVGIQQSGVEHASTDALTERTHDLVAIMETEQNESLFADSYFQRSDGTYELTDFGREHRAELDDAMSMPLVAVHYADQTGMDLDQLKVAYDAGMVQKPDVQTMLDEVKSQMGDMADSIVGQQAIAAAKAEYEQLGYDLNAMQMNYLLTTGGKMLGLAALGMVIAVIVGFIASRTAAKIGASLRSRLFERVLSFSDAEIQSFSAASLITRGTNDVQQVQMVSVMMLRMILYAPILAIGGIIMIARTNLSMGWIIVAAVLAIAVVMLFLMKVAMPKFKIMQKLIDRVNLVSREILTGIPVVRAFGREAHEEERFDEANLRLMKTQLFTNRVMTFMMPLMMLIMNLVSVAIIWFGGHAVDAGTLQTGDLIAFITYSMVIIMGFLMIGMLSIMLPRADVAAQRIDEVLKTESSIADPSTVVCRDDELAARTGGAEIAFNDVSFRYPGSQDCVLEHVDFTAKPGQTTAIIGSTGSGKSTVIKLVERFADVSEGSITIDGIDIRDLSLHALRGQLGYVPQKAFLFSGTVEENVDYAADELNAERVRAAAEIAQADFVDDMDEGFKTEISQGGTNVSGGQRQRLAIARALATDARAFLFDDSFSALDYKTDAALRHALAEQLGGKTQIIVAQRISTVLHADQIVVLDEGRVVGCGTHAELMDACEPYREIALSQLSEEELEGGDAQ</sequence>
<name>A0A3N0ICS8_9ACTN</name>
<dbReference type="InterPro" id="IPR036640">
    <property type="entry name" value="ABC1_TM_sf"/>
</dbReference>
<dbReference type="Proteomes" id="UP000271472">
    <property type="component" value="Unassembled WGS sequence"/>
</dbReference>
<gene>
    <name evidence="13" type="ORF">DMP05_06365</name>
</gene>
<keyword evidence="3" id="KW-1003">Cell membrane</keyword>
<comment type="similarity">
    <text evidence="9">Belongs to the ABC transporter superfamily. Siderophore-Fe(3+) uptake transporter (SIUT) (TC 3.A.1.21) family.</text>
</comment>
<dbReference type="RefSeq" id="WP_123219656.1">
    <property type="nucleotide sequence ID" value="NZ_JACHYQ010000001.1"/>
</dbReference>
<dbReference type="SUPFAM" id="SSF90123">
    <property type="entry name" value="ABC transporter transmembrane region"/>
    <property type="match status" value="1"/>
</dbReference>
<evidence type="ECO:0000313" key="13">
    <source>
        <dbReference type="EMBL" id="RNM34406.1"/>
    </source>
</evidence>
<evidence type="ECO:0000256" key="1">
    <source>
        <dbReference type="ARBA" id="ARBA00004429"/>
    </source>
</evidence>
<dbReference type="InterPro" id="IPR027417">
    <property type="entry name" value="P-loop_NTPase"/>
</dbReference>
<evidence type="ECO:0000256" key="6">
    <source>
        <dbReference type="ARBA" id="ARBA00022840"/>
    </source>
</evidence>
<dbReference type="Pfam" id="PF00005">
    <property type="entry name" value="ABC_tran"/>
    <property type="match status" value="1"/>
</dbReference>
<dbReference type="InterPro" id="IPR011527">
    <property type="entry name" value="ABC1_TM_dom"/>
</dbReference>
<dbReference type="GeneID" id="98662490"/>
<reference evidence="14" key="1">
    <citation type="submission" date="2018-05" db="EMBL/GenBank/DDBJ databases">
        <title>Genome Sequencing of selected type strains of the family Eggerthellaceae.</title>
        <authorList>
            <person name="Danylec N."/>
            <person name="Stoll D.A."/>
            <person name="Doetsch A."/>
            <person name="Huch M."/>
        </authorList>
    </citation>
    <scope>NUCLEOTIDE SEQUENCE [LARGE SCALE GENOMIC DNA]</scope>
    <source>
        <strain evidence="14">DSM 22006</strain>
    </source>
</reference>
<dbReference type="PROSITE" id="PS50893">
    <property type="entry name" value="ABC_TRANSPORTER_2"/>
    <property type="match status" value="1"/>
</dbReference>
<keyword evidence="8 10" id="KW-0472">Membrane</keyword>
<evidence type="ECO:0000256" key="5">
    <source>
        <dbReference type="ARBA" id="ARBA00022741"/>
    </source>
</evidence>
<evidence type="ECO:0000256" key="3">
    <source>
        <dbReference type="ARBA" id="ARBA00022475"/>
    </source>
</evidence>
<dbReference type="GO" id="GO:0005524">
    <property type="term" value="F:ATP binding"/>
    <property type="evidence" value="ECO:0007669"/>
    <property type="project" value="UniProtKB-KW"/>
</dbReference>
<dbReference type="Gene3D" id="1.20.1560.10">
    <property type="entry name" value="ABC transporter type 1, transmembrane domain"/>
    <property type="match status" value="1"/>
</dbReference>